<proteinExistence type="predicted"/>
<sequence>MNEVLEFLKNCKVFFVATAEQGKPKVRPFSFVMMHEEKLYFVTGNQKPFFKQIQANPEIEICGTSQKMEWIRLSGKAVPDSRLEIKQRAFEELPFLKNNYKSVENPVMECFYLGEAKADFCKIDGSSKTVVL</sequence>
<dbReference type="KEGG" id="str:Sterm_0492"/>
<evidence type="ECO:0000313" key="3">
    <source>
        <dbReference type="Proteomes" id="UP000000845"/>
    </source>
</evidence>
<dbReference type="HOGENOM" id="CLU_137964_2_0_0"/>
<reference evidence="3" key="1">
    <citation type="submission" date="2009-09" db="EMBL/GenBank/DDBJ databases">
        <title>The complete chromosome of Sebaldella termitidis ATCC 33386.</title>
        <authorList>
            <consortium name="US DOE Joint Genome Institute (JGI-PGF)"/>
            <person name="Lucas S."/>
            <person name="Copeland A."/>
            <person name="Lapidus A."/>
            <person name="Glavina del Rio T."/>
            <person name="Dalin E."/>
            <person name="Tice H."/>
            <person name="Bruce D."/>
            <person name="Goodwin L."/>
            <person name="Pitluck S."/>
            <person name="Kyrpides N."/>
            <person name="Mavromatis K."/>
            <person name="Ivanova N."/>
            <person name="Mikhailova N."/>
            <person name="Sims D."/>
            <person name="Meincke L."/>
            <person name="Brettin T."/>
            <person name="Detter J.C."/>
            <person name="Han C."/>
            <person name="Larimer F."/>
            <person name="Land M."/>
            <person name="Hauser L."/>
            <person name="Markowitz V."/>
            <person name="Cheng J.F."/>
            <person name="Hugenholtz P."/>
            <person name="Woyke T."/>
            <person name="Wu D."/>
            <person name="Eisen J.A."/>
        </authorList>
    </citation>
    <scope>NUCLEOTIDE SEQUENCE [LARGE SCALE GENOMIC DNA]</scope>
    <source>
        <strain evidence="3">ATCC 33386 / NCTC 11300</strain>
    </source>
</reference>
<dbReference type="SUPFAM" id="SSF50475">
    <property type="entry name" value="FMN-binding split barrel"/>
    <property type="match status" value="1"/>
</dbReference>
<dbReference type="AlphaFoldDB" id="D1AMZ1"/>
<dbReference type="EMBL" id="CP001739">
    <property type="protein sequence ID" value="ACZ07367.1"/>
    <property type="molecule type" value="Genomic_DNA"/>
</dbReference>
<organism evidence="2 3">
    <name type="scientific">Sebaldella termitidis (strain ATCC 33386 / NCTC 11300)</name>
    <dbReference type="NCBI Taxonomy" id="526218"/>
    <lineage>
        <taxon>Bacteria</taxon>
        <taxon>Fusobacteriati</taxon>
        <taxon>Fusobacteriota</taxon>
        <taxon>Fusobacteriia</taxon>
        <taxon>Fusobacteriales</taxon>
        <taxon>Leptotrichiaceae</taxon>
        <taxon>Sebaldella</taxon>
    </lineage>
</organism>
<dbReference type="STRING" id="526218.Sterm_0492"/>
<dbReference type="PANTHER" id="PTHR34818:SF1">
    <property type="entry name" value="PROTEIN BLI-3"/>
    <property type="match status" value="1"/>
</dbReference>
<dbReference type="InterPro" id="IPR011576">
    <property type="entry name" value="Pyridox_Oxase_N"/>
</dbReference>
<dbReference type="RefSeq" id="WP_012859965.1">
    <property type="nucleotide sequence ID" value="NC_013517.1"/>
</dbReference>
<keyword evidence="3" id="KW-1185">Reference proteome</keyword>
<reference evidence="2 3" key="2">
    <citation type="journal article" date="2010" name="Stand. Genomic Sci.">
        <title>Complete genome sequence of Sebaldella termitidis type strain (NCTC 11300).</title>
        <authorList>
            <person name="Harmon-Smith M."/>
            <person name="Celia L."/>
            <person name="Chertkov O."/>
            <person name="Lapidus A."/>
            <person name="Copeland A."/>
            <person name="Glavina Del Rio T."/>
            <person name="Nolan M."/>
            <person name="Lucas S."/>
            <person name="Tice H."/>
            <person name="Cheng J.F."/>
            <person name="Han C."/>
            <person name="Detter J.C."/>
            <person name="Bruce D."/>
            <person name="Goodwin L."/>
            <person name="Pitluck S."/>
            <person name="Pati A."/>
            <person name="Liolios K."/>
            <person name="Ivanova N."/>
            <person name="Mavromatis K."/>
            <person name="Mikhailova N."/>
            <person name="Chen A."/>
            <person name="Palaniappan K."/>
            <person name="Land M."/>
            <person name="Hauser L."/>
            <person name="Chang Y.J."/>
            <person name="Jeffries C.D."/>
            <person name="Brettin T."/>
            <person name="Goker M."/>
            <person name="Beck B."/>
            <person name="Bristow J."/>
            <person name="Eisen J.A."/>
            <person name="Markowitz V."/>
            <person name="Hugenholtz P."/>
            <person name="Kyrpides N.C."/>
            <person name="Klenk H.P."/>
            <person name="Chen F."/>
        </authorList>
    </citation>
    <scope>NUCLEOTIDE SEQUENCE [LARGE SCALE GENOMIC DNA]</scope>
    <source>
        <strain evidence="3">ATCC 33386 / NCTC 11300</strain>
    </source>
</reference>
<name>D1AMZ1_SEBTE</name>
<gene>
    <name evidence="2" type="ordered locus">Sterm_0492</name>
</gene>
<dbReference type="eggNOG" id="COG5015">
    <property type="taxonomic scope" value="Bacteria"/>
</dbReference>
<evidence type="ECO:0000259" key="1">
    <source>
        <dbReference type="Pfam" id="PF01243"/>
    </source>
</evidence>
<protein>
    <submittedName>
        <fullName evidence="2">Pyridoxamine 5'-phosphate oxidase-related FMN-binding protein</fullName>
    </submittedName>
</protein>
<accession>D1AMZ1</accession>
<evidence type="ECO:0000313" key="2">
    <source>
        <dbReference type="EMBL" id="ACZ07367.1"/>
    </source>
</evidence>
<dbReference type="PANTHER" id="PTHR34818">
    <property type="entry name" value="PROTEIN BLI-3"/>
    <property type="match status" value="1"/>
</dbReference>
<dbReference type="InterPro" id="IPR012349">
    <property type="entry name" value="Split_barrel_FMN-bd"/>
</dbReference>
<feature type="domain" description="Pyridoxamine 5'-phosphate oxidase N-terminal" evidence="1">
    <location>
        <begin position="3"/>
        <end position="89"/>
    </location>
</feature>
<dbReference type="Gene3D" id="2.30.110.10">
    <property type="entry name" value="Electron Transport, Fmn-binding Protein, Chain A"/>
    <property type="match status" value="1"/>
</dbReference>
<dbReference type="InterPro" id="IPR052917">
    <property type="entry name" value="Stress-Dev_Protein"/>
</dbReference>
<dbReference type="Proteomes" id="UP000000845">
    <property type="component" value="Chromosome"/>
</dbReference>
<dbReference type="Pfam" id="PF01243">
    <property type="entry name" value="PNPOx_N"/>
    <property type="match status" value="1"/>
</dbReference>